<evidence type="ECO:0000313" key="3">
    <source>
        <dbReference type="Proteomes" id="UP001190926"/>
    </source>
</evidence>
<keyword evidence="1" id="KW-0812">Transmembrane</keyword>
<organism evidence="2 3">
    <name type="scientific">Perilla frutescens var. hirtella</name>
    <name type="common">Perilla citriodora</name>
    <name type="synonym">Perilla setoyensis</name>
    <dbReference type="NCBI Taxonomy" id="608512"/>
    <lineage>
        <taxon>Eukaryota</taxon>
        <taxon>Viridiplantae</taxon>
        <taxon>Streptophyta</taxon>
        <taxon>Embryophyta</taxon>
        <taxon>Tracheophyta</taxon>
        <taxon>Spermatophyta</taxon>
        <taxon>Magnoliopsida</taxon>
        <taxon>eudicotyledons</taxon>
        <taxon>Gunneridae</taxon>
        <taxon>Pentapetalae</taxon>
        <taxon>asterids</taxon>
        <taxon>lamiids</taxon>
        <taxon>Lamiales</taxon>
        <taxon>Lamiaceae</taxon>
        <taxon>Nepetoideae</taxon>
        <taxon>Elsholtzieae</taxon>
        <taxon>Perilla</taxon>
    </lineage>
</organism>
<dbReference type="EMBL" id="SDAM02001747">
    <property type="protein sequence ID" value="KAH6822048.1"/>
    <property type="molecule type" value="Genomic_DNA"/>
</dbReference>
<name>A0AAD4IVS2_PERFH</name>
<keyword evidence="1" id="KW-0472">Membrane</keyword>
<comment type="caution">
    <text evidence="2">The sequence shown here is derived from an EMBL/GenBank/DDBJ whole genome shotgun (WGS) entry which is preliminary data.</text>
</comment>
<reference evidence="2 3" key="1">
    <citation type="journal article" date="2021" name="Nat. Commun.">
        <title>Incipient diploidization of the medicinal plant Perilla within 10,000 years.</title>
        <authorList>
            <person name="Zhang Y."/>
            <person name="Shen Q."/>
            <person name="Leng L."/>
            <person name="Zhang D."/>
            <person name="Chen S."/>
            <person name="Shi Y."/>
            <person name="Ning Z."/>
            <person name="Chen S."/>
        </authorList>
    </citation>
    <scope>NUCLEOTIDE SEQUENCE [LARGE SCALE GENOMIC DNA]</scope>
    <source>
        <strain evidence="3">cv. PC099</strain>
    </source>
</reference>
<dbReference type="AlphaFoldDB" id="A0AAD4IVS2"/>
<gene>
    <name evidence="2" type="ORF">C2S53_015127</name>
</gene>
<dbReference type="Proteomes" id="UP001190926">
    <property type="component" value="Unassembled WGS sequence"/>
</dbReference>
<feature type="transmembrane region" description="Helical" evidence="1">
    <location>
        <begin position="101"/>
        <end position="120"/>
    </location>
</feature>
<keyword evidence="1" id="KW-1133">Transmembrane helix</keyword>
<sequence length="122" mass="14169">MAVSLEALAMSGGDFKEVGFDFEEWEQMESEVPPYLLADDDEEEENQEVEKMEWKNVDSKWEFEEDDCEGQSGKDRSGIFVMIIIWTILVMRKCRKTRSSFMSTILCNVFAHVAAVIIHMHH</sequence>
<evidence type="ECO:0000313" key="2">
    <source>
        <dbReference type="EMBL" id="KAH6822048.1"/>
    </source>
</evidence>
<protein>
    <submittedName>
        <fullName evidence="2">Uncharacterized protein</fullName>
    </submittedName>
</protein>
<keyword evidence="3" id="KW-1185">Reference proteome</keyword>
<proteinExistence type="predicted"/>
<evidence type="ECO:0000256" key="1">
    <source>
        <dbReference type="SAM" id="Phobius"/>
    </source>
</evidence>
<accession>A0AAD4IVS2</accession>